<dbReference type="CDD" id="cd06223">
    <property type="entry name" value="PRTases_typeI"/>
    <property type="match status" value="1"/>
</dbReference>
<gene>
    <name evidence="6 7" type="primary">pyrE</name>
    <name evidence="7" type="ORF">OOT00_08480</name>
</gene>
<proteinExistence type="inferred from homology"/>
<keyword evidence="4 6" id="KW-0808">Transferase</keyword>
<keyword evidence="5 6" id="KW-0665">Pyrimidine biosynthesis</keyword>
<dbReference type="GO" id="GO:0004588">
    <property type="term" value="F:orotate phosphoribosyltransferase activity"/>
    <property type="evidence" value="ECO:0007669"/>
    <property type="project" value="UniProtKB-EC"/>
</dbReference>
<dbReference type="EMBL" id="JAPFPW010000008">
    <property type="protein sequence ID" value="MCW7754021.1"/>
    <property type="molecule type" value="Genomic_DNA"/>
</dbReference>
<dbReference type="InterPro" id="IPR023031">
    <property type="entry name" value="OPRT"/>
</dbReference>
<dbReference type="RefSeq" id="WP_265424891.1">
    <property type="nucleotide sequence ID" value="NZ_JAPFPW010000008.1"/>
</dbReference>
<reference evidence="7 8" key="1">
    <citation type="submission" date="2022-11" db="EMBL/GenBank/DDBJ databases">
        <title>Desulfobotulus tamanensis H1 sp. nov. - anaerobic, alkaliphilic, sulphate reducing bacterium isolated from terrestrial mud volcano.</title>
        <authorList>
            <person name="Frolova A."/>
            <person name="Merkel A.Y."/>
            <person name="Slobodkin A.I."/>
        </authorList>
    </citation>
    <scope>NUCLEOTIDE SEQUENCE [LARGE SCALE GENOMIC DNA]</scope>
    <source>
        <strain evidence="7 8">H1</strain>
    </source>
</reference>
<dbReference type="InterPro" id="IPR004467">
    <property type="entry name" value="Or_phspho_trans_dom"/>
</dbReference>
<protein>
    <recommendedName>
        <fullName evidence="2 6">Orotate phosphoribosyltransferase</fullName>
        <shortName evidence="6">OPRT</shortName>
        <shortName evidence="6">OPRTase</shortName>
        <ecNumber evidence="2 6">2.4.2.10</ecNumber>
    </recommendedName>
</protein>
<comment type="cofactor">
    <cofactor evidence="6">
        <name>Mg(2+)</name>
        <dbReference type="ChEBI" id="CHEBI:18420"/>
    </cofactor>
</comment>
<evidence type="ECO:0000256" key="1">
    <source>
        <dbReference type="ARBA" id="ARBA00004889"/>
    </source>
</evidence>
<comment type="pathway">
    <text evidence="1 6">Pyrimidine metabolism; UMP biosynthesis via de novo pathway; UMP from orotate: step 1/2.</text>
</comment>
<evidence type="ECO:0000256" key="4">
    <source>
        <dbReference type="ARBA" id="ARBA00022679"/>
    </source>
</evidence>
<evidence type="ECO:0000313" key="7">
    <source>
        <dbReference type="EMBL" id="MCW7754021.1"/>
    </source>
</evidence>
<evidence type="ECO:0000256" key="5">
    <source>
        <dbReference type="ARBA" id="ARBA00022975"/>
    </source>
</evidence>
<dbReference type="InterPro" id="IPR000836">
    <property type="entry name" value="PRTase_dom"/>
</dbReference>
<dbReference type="SUPFAM" id="SSF53271">
    <property type="entry name" value="PRTase-like"/>
    <property type="match status" value="1"/>
</dbReference>
<dbReference type="PANTHER" id="PTHR19278:SF9">
    <property type="entry name" value="URIDINE 5'-MONOPHOSPHATE SYNTHASE"/>
    <property type="match status" value="1"/>
</dbReference>
<evidence type="ECO:0000256" key="6">
    <source>
        <dbReference type="HAMAP-Rule" id="MF_01208"/>
    </source>
</evidence>
<feature type="binding site" evidence="6">
    <location>
        <position position="138"/>
    </location>
    <ligand>
        <name>orotate</name>
        <dbReference type="ChEBI" id="CHEBI:30839"/>
    </ligand>
</feature>
<accession>A0ABT3NA15</accession>
<comment type="caution">
    <text evidence="7">The sequence shown here is derived from an EMBL/GenBank/DDBJ whole genome shotgun (WGS) entry which is preliminary data.</text>
</comment>
<evidence type="ECO:0000256" key="2">
    <source>
        <dbReference type="ARBA" id="ARBA00011971"/>
    </source>
</evidence>
<feature type="binding site" description="in other chain" evidence="6">
    <location>
        <position position="109"/>
    </location>
    <ligand>
        <name>5-phospho-alpha-D-ribose 1-diphosphate</name>
        <dbReference type="ChEBI" id="CHEBI:58017"/>
        <note>ligand shared between dimeric partners</note>
    </ligand>
</feature>
<evidence type="ECO:0000256" key="3">
    <source>
        <dbReference type="ARBA" id="ARBA00022676"/>
    </source>
</evidence>
<keyword evidence="3 6" id="KW-0328">Glycosyltransferase</keyword>
<dbReference type="HAMAP" id="MF_01208">
    <property type="entry name" value="PyrE"/>
    <property type="match status" value="1"/>
</dbReference>
<comment type="caution">
    <text evidence="6">Lacks conserved residue(s) required for the propagation of feature annotation.</text>
</comment>
<feature type="binding site" evidence="6">
    <location>
        <position position="112"/>
    </location>
    <ligand>
        <name>5-phospho-alpha-D-ribose 1-diphosphate</name>
        <dbReference type="ChEBI" id="CHEBI:58017"/>
        <note>ligand shared between dimeric partners</note>
    </ligand>
</feature>
<dbReference type="Gene3D" id="3.40.50.2020">
    <property type="match status" value="1"/>
</dbReference>
<feature type="binding site" evidence="6">
    <location>
        <position position="114"/>
    </location>
    <ligand>
        <name>5-phospho-alpha-D-ribose 1-diphosphate</name>
        <dbReference type="ChEBI" id="CHEBI:58017"/>
        <note>ligand shared between dimeric partners</note>
    </ligand>
</feature>
<feature type="binding site" evidence="6">
    <location>
        <position position="108"/>
    </location>
    <ligand>
        <name>5-phospho-alpha-D-ribose 1-diphosphate</name>
        <dbReference type="ChEBI" id="CHEBI:58017"/>
        <note>ligand shared between dimeric partners</note>
    </ligand>
</feature>
<comment type="function">
    <text evidence="6">Catalyzes the transfer of a ribosyl phosphate group from 5-phosphoribose 1-diphosphate to orotate, leading to the formation of orotidine monophosphate (OMP).</text>
</comment>
<dbReference type="InterPro" id="IPR029057">
    <property type="entry name" value="PRTase-like"/>
</dbReference>
<feature type="binding site" description="in other chain" evidence="6">
    <location>
        <begin position="134"/>
        <end position="142"/>
    </location>
    <ligand>
        <name>5-phospho-alpha-D-ribose 1-diphosphate</name>
        <dbReference type="ChEBI" id="CHEBI:58017"/>
        <note>ligand shared between dimeric partners</note>
    </ligand>
</feature>
<dbReference type="EC" id="2.4.2.10" evidence="2 6"/>
<comment type="catalytic activity">
    <reaction evidence="6">
        <text>orotidine 5'-phosphate + diphosphate = orotate + 5-phospho-alpha-D-ribose 1-diphosphate</text>
        <dbReference type="Rhea" id="RHEA:10380"/>
        <dbReference type="ChEBI" id="CHEBI:30839"/>
        <dbReference type="ChEBI" id="CHEBI:33019"/>
        <dbReference type="ChEBI" id="CHEBI:57538"/>
        <dbReference type="ChEBI" id="CHEBI:58017"/>
        <dbReference type="EC" id="2.4.2.10"/>
    </reaction>
</comment>
<comment type="subunit">
    <text evidence="6">Homodimer.</text>
</comment>
<dbReference type="Proteomes" id="UP001209681">
    <property type="component" value="Unassembled WGS sequence"/>
</dbReference>
<dbReference type="NCBIfam" id="TIGR00336">
    <property type="entry name" value="pyrE"/>
    <property type="match status" value="1"/>
</dbReference>
<dbReference type="PANTHER" id="PTHR19278">
    <property type="entry name" value="OROTATE PHOSPHORIBOSYLTRANSFERASE"/>
    <property type="match status" value="1"/>
</dbReference>
<sequence length="200" mass="21634">MNVQTLLNRPDAMKKALMDLLCKKSVQVAPTPVFTLASGKKSDFYINCKPAALDPHGMYLIGHLIMEELKGMTARGIGGLTFGADPVAMAAAFASGLLGRPIQAFSIRKEQKDHGLIRWVEGDVHPGDRVVIIDDVATTGGSTVKAIERARETGLDVCRVIVLVDREEGGLDHIRSHVPHASAILCRSELMEHFSSLHAS</sequence>
<organism evidence="7 8">
    <name type="scientific">Desulfobotulus pelophilus</name>
    <dbReference type="NCBI Taxonomy" id="2823377"/>
    <lineage>
        <taxon>Bacteria</taxon>
        <taxon>Pseudomonadati</taxon>
        <taxon>Thermodesulfobacteriota</taxon>
        <taxon>Desulfobacteria</taxon>
        <taxon>Desulfobacterales</taxon>
        <taxon>Desulfobacteraceae</taxon>
        <taxon>Desulfobotulus</taxon>
    </lineage>
</organism>
<feature type="binding site" evidence="6">
    <location>
        <position position="166"/>
    </location>
    <ligand>
        <name>orotate</name>
        <dbReference type="ChEBI" id="CHEBI:30839"/>
    </ligand>
</feature>
<comment type="similarity">
    <text evidence="6">Belongs to the purine/pyrimidine phosphoribosyltransferase family. PyrE subfamily.</text>
</comment>
<evidence type="ECO:0000313" key="8">
    <source>
        <dbReference type="Proteomes" id="UP001209681"/>
    </source>
</evidence>
<keyword evidence="8" id="KW-1185">Reference proteome</keyword>
<name>A0ABT3NA15_9BACT</name>
<keyword evidence="6" id="KW-0460">Magnesium</keyword>